<evidence type="ECO:0000313" key="2">
    <source>
        <dbReference type="Proteomes" id="UP000515511"/>
    </source>
</evidence>
<evidence type="ECO:0000313" key="1">
    <source>
        <dbReference type="EMBL" id="QNE35781.1"/>
    </source>
</evidence>
<name>A0A7G6YBB6_9MICO</name>
<dbReference type="SUPFAM" id="SSF53067">
    <property type="entry name" value="Actin-like ATPase domain"/>
    <property type="match status" value="2"/>
</dbReference>
<dbReference type="RefSeq" id="WP_185275247.1">
    <property type="nucleotide sequence ID" value="NZ_CP043641.1"/>
</dbReference>
<dbReference type="AlphaFoldDB" id="A0A7G6YBB6"/>
<dbReference type="PANTHER" id="PTHR43190:SF3">
    <property type="entry name" value="N-ACETYL-D-GLUCOSAMINE KINASE"/>
    <property type="match status" value="1"/>
</dbReference>
<dbReference type="Proteomes" id="UP000515511">
    <property type="component" value="Chromosome"/>
</dbReference>
<gene>
    <name evidence="1" type="ORF">F1C12_12015</name>
</gene>
<dbReference type="Gene3D" id="3.30.420.40">
    <property type="match status" value="2"/>
</dbReference>
<sequence length="339" mass="35057">MAERADAGPLYLAVDAGNSKTVALVVDGTGTVLGRGRGGRGDIYGASSIEVAETAVFGAVAAALDEAGATVADIRSAAFRLAGVDYPEDATFWDERIAARLPGMGGWSVKNDGFASLRLIDGTGVGLSITVGTGPAVAARSADGREQCSGWYVFDDLGGQGLGNSALKAACREWMGMGPATRLTPVLCEYYSVADAGELRHVFTRRFGALPGTELWKASRLVLELAGEGDAVAQRIVHDQATAFVGYAEWCARSVGADFAAGDLPVLLNGSVATSEHPAMRDAILVELARVAPGARVTVADDSPLHGVVLDALAEGGVAVTAELVARLRQEHPEDFLAT</sequence>
<accession>A0A7G6YBB6</accession>
<dbReference type="KEGG" id="lse:F1C12_12015"/>
<dbReference type="PANTHER" id="PTHR43190">
    <property type="entry name" value="N-ACETYL-D-GLUCOSAMINE KINASE"/>
    <property type="match status" value="1"/>
</dbReference>
<reference evidence="2" key="1">
    <citation type="submission" date="2019-09" db="EMBL/GenBank/DDBJ databases">
        <title>Antimicrobial potential of Antarctic Bacteria.</title>
        <authorList>
            <person name="Benaud N."/>
            <person name="Edwards R.J."/>
            <person name="Ferrari B.C."/>
        </authorList>
    </citation>
    <scope>NUCLEOTIDE SEQUENCE [LARGE SCALE GENOMIC DNA]</scope>
    <source>
        <strain evidence="2">INR9</strain>
    </source>
</reference>
<organism evidence="1 2">
    <name type="scientific">Leifsonia shinshuensis</name>
    <dbReference type="NCBI Taxonomy" id="150026"/>
    <lineage>
        <taxon>Bacteria</taxon>
        <taxon>Bacillati</taxon>
        <taxon>Actinomycetota</taxon>
        <taxon>Actinomycetes</taxon>
        <taxon>Micrococcales</taxon>
        <taxon>Microbacteriaceae</taxon>
        <taxon>Leifsonia</taxon>
    </lineage>
</organism>
<proteinExistence type="predicted"/>
<dbReference type="InterPro" id="IPR052519">
    <property type="entry name" value="Euk-type_GlcNAc_Kinase"/>
</dbReference>
<evidence type="ECO:0008006" key="3">
    <source>
        <dbReference type="Google" id="ProtNLM"/>
    </source>
</evidence>
<protein>
    <recommendedName>
        <fullName evidence="3">ATPase</fullName>
    </recommendedName>
</protein>
<dbReference type="EMBL" id="CP043641">
    <property type="protein sequence ID" value="QNE35781.1"/>
    <property type="molecule type" value="Genomic_DNA"/>
</dbReference>
<dbReference type="InterPro" id="IPR043129">
    <property type="entry name" value="ATPase_NBD"/>
</dbReference>